<dbReference type="Gene3D" id="2.60.120.200">
    <property type="match status" value="2"/>
</dbReference>
<dbReference type="InterPro" id="IPR044156">
    <property type="entry name" value="Galectin-like"/>
</dbReference>
<keyword evidence="1 2" id="KW-0430">Lectin</keyword>
<feature type="chain" id="PRO_5041413120" description="Galectin" evidence="3">
    <location>
        <begin position="21"/>
        <end position="304"/>
    </location>
</feature>
<dbReference type="AlphaFoldDB" id="A0AA39LMN0"/>
<sequence length="304" mass="35490">MIVRSLLLLFLVSLLDSSNAVFFQKERYDDYNFWADTNGYLPFEVALNETLFFANVVRVSGKIYLNTPNREEPKVSIDFKDKDKKRLMSLEILTSPSIARLTSHEGNKAEVQHDFRPGQTLIVHFRFHDDLVEIFVNFKDFAEFAIHPSTEAIQSISVDGDFVLQKVDLGRQNVLMDQWEHDYGSLKEGRVVVTGQVNGDFEIAFRSSQKDMPLYVNPRFGDKEVVRNAYIGYNGKWQNEERWGGFPFVRGDLAEMTFFVSNDGVECYVNGEYAFEFKHRVTDFLKNYRTLYIRHLRPWNVLWS</sequence>
<evidence type="ECO:0000256" key="3">
    <source>
        <dbReference type="SAM" id="SignalP"/>
    </source>
</evidence>
<organism evidence="5 6">
    <name type="scientific">Steinernema hermaphroditum</name>
    <dbReference type="NCBI Taxonomy" id="289476"/>
    <lineage>
        <taxon>Eukaryota</taxon>
        <taxon>Metazoa</taxon>
        <taxon>Ecdysozoa</taxon>
        <taxon>Nematoda</taxon>
        <taxon>Chromadorea</taxon>
        <taxon>Rhabditida</taxon>
        <taxon>Tylenchina</taxon>
        <taxon>Panagrolaimomorpha</taxon>
        <taxon>Strongyloidoidea</taxon>
        <taxon>Steinernematidae</taxon>
        <taxon>Steinernema</taxon>
    </lineage>
</organism>
<dbReference type="PROSITE" id="PS51304">
    <property type="entry name" value="GALECTIN"/>
    <property type="match status" value="1"/>
</dbReference>
<reference evidence="5" key="1">
    <citation type="submission" date="2023-06" db="EMBL/GenBank/DDBJ databases">
        <title>Genomic analysis of the entomopathogenic nematode Steinernema hermaphroditum.</title>
        <authorList>
            <person name="Schwarz E.M."/>
            <person name="Heppert J.K."/>
            <person name="Baniya A."/>
            <person name="Schwartz H.T."/>
            <person name="Tan C.-H."/>
            <person name="Antoshechkin I."/>
            <person name="Sternberg P.W."/>
            <person name="Goodrich-Blair H."/>
            <person name="Dillman A.R."/>
        </authorList>
    </citation>
    <scope>NUCLEOTIDE SEQUENCE</scope>
    <source>
        <strain evidence="5">PS9179</strain>
        <tissue evidence="5">Whole animal</tissue>
    </source>
</reference>
<dbReference type="Pfam" id="PF00337">
    <property type="entry name" value="Gal-bind_lectin"/>
    <property type="match status" value="2"/>
</dbReference>
<accession>A0AA39LMN0</accession>
<dbReference type="GO" id="GO:0030246">
    <property type="term" value="F:carbohydrate binding"/>
    <property type="evidence" value="ECO:0007669"/>
    <property type="project" value="UniProtKB-UniRule"/>
</dbReference>
<protein>
    <recommendedName>
        <fullName evidence="2">Galectin</fullName>
    </recommendedName>
</protein>
<dbReference type="PANTHER" id="PTHR11346">
    <property type="entry name" value="GALECTIN"/>
    <property type="match status" value="1"/>
</dbReference>
<dbReference type="InterPro" id="IPR013320">
    <property type="entry name" value="ConA-like_dom_sf"/>
</dbReference>
<feature type="signal peptide" evidence="3">
    <location>
        <begin position="1"/>
        <end position="20"/>
    </location>
</feature>
<dbReference type="PANTHER" id="PTHR11346:SF147">
    <property type="entry name" value="GALECTIN"/>
    <property type="match status" value="1"/>
</dbReference>
<dbReference type="SMART" id="SM00276">
    <property type="entry name" value="GLECT"/>
    <property type="match status" value="1"/>
</dbReference>
<dbReference type="Proteomes" id="UP001175271">
    <property type="component" value="Unassembled WGS sequence"/>
</dbReference>
<name>A0AA39LMN0_9BILA</name>
<dbReference type="SUPFAM" id="SSF49899">
    <property type="entry name" value="Concanavalin A-like lectins/glucanases"/>
    <property type="match status" value="2"/>
</dbReference>
<gene>
    <name evidence="5" type="ORF">QR680_016872</name>
</gene>
<comment type="caution">
    <text evidence="5">The sequence shown here is derived from an EMBL/GenBank/DDBJ whole genome shotgun (WGS) entry which is preliminary data.</text>
</comment>
<dbReference type="InterPro" id="IPR001079">
    <property type="entry name" value="Galectin_CRD"/>
</dbReference>
<proteinExistence type="predicted"/>
<evidence type="ECO:0000256" key="1">
    <source>
        <dbReference type="ARBA" id="ARBA00022734"/>
    </source>
</evidence>
<evidence type="ECO:0000313" key="6">
    <source>
        <dbReference type="Proteomes" id="UP001175271"/>
    </source>
</evidence>
<evidence type="ECO:0000259" key="4">
    <source>
        <dbReference type="PROSITE" id="PS51304"/>
    </source>
</evidence>
<evidence type="ECO:0000256" key="2">
    <source>
        <dbReference type="RuleBase" id="RU102079"/>
    </source>
</evidence>
<feature type="domain" description="Galectin" evidence="4">
    <location>
        <begin position="107"/>
        <end position="304"/>
    </location>
</feature>
<dbReference type="EMBL" id="JAUCMV010000004">
    <property type="protein sequence ID" value="KAK0403351.1"/>
    <property type="molecule type" value="Genomic_DNA"/>
</dbReference>
<evidence type="ECO:0000313" key="5">
    <source>
        <dbReference type="EMBL" id="KAK0403351.1"/>
    </source>
</evidence>
<dbReference type="SMART" id="SM00908">
    <property type="entry name" value="Gal-bind_lectin"/>
    <property type="match status" value="2"/>
</dbReference>
<keyword evidence="6" id="KW-1185">Reference proteome</keyword>
<keyword evidence="3" id="KW-0732">Signal</keyword>
<dbReference type="CDD" id="cd00070">
    <property type="entry name" value="GLECT"/>
    <property type="match status" value="1"/>
</dbReference>